<dbReference type="SUPFAM" id="SSF56300">
    <property type="entry name" value="Metallo-dependent phosphatases"/>
    <property type="match status" value="1"/>
</dbReference>
<dbReference type="Proteomes" id="UP000431533">
    <property type="component" value="Unassembled WGS sequence"/>
</dbReference>
<evidence type="ECO:0000313" key="4">
    <source>
        <dbReference type="Proteomes" id="UP000431533"/>
    </source>
</evidence>
<dbReference type="RefSeq" id="XP_031004995.1">
    <property type="nucleotide sequence ID" value="XM_031150461.1"/>
</dbReference>
<dbReference type="EMBL" id="QGMH01000075">
    <property type="protein sequence ID" value="TVY26207.1"/>
    <property type="molecule type" value="Genomic_DNA"/>
</dbReference>
<evidence type="ECO:0000313" key="3">
    <source>
        <dbReference type="EMBL" id="TVY26207.1"/>
    </source>
</evidence>
<dbReference type="GeneID" id="41985715"/>
<dbReference type="Pfam" id="PF00149">
    <property type="entry name" value="Metallophos"/>
    <property type="match status" value="1"/>
</dbReference>
<evidence type="ECO:0000256" key="1">
    <source>
        <dbReference type="SAM" id="Phobius"/>
    </source>
</evidence>
<dbReference type="Gene3D" id="3.60.21.10">
    <property type="match status" value="1"/>
</dbReference>
<dbReference type="AlphaFoldDB" id="A0A8H8R0B1"/>
<dbReference type="OrthoDB" id="630188at2759"/>
<comment type="caution">
    <text evidence="3">The sequence shown here is derived from an EMBL/GenBank/DDBJ whole genome shotgun (WGS) entry which is preliminary data.</text>
</comment>
<keyword evidence="3" id="KW-0456">Lyase</keyword>
<name>A0A8H8R0B1_9HELO</name>
<sequence length="317" mass="35209">MAPKLQISAPLALTAIPPLTAFQQFRSSPSRFIANWLYAHRPRIASTPPTHSSTAVAGVGDEVRDLIALVCISDTHNSTPSGIPNGDILVHAGDLTNKGTFTELQAQLDWINTLPHPHKVVIGGNHDTLLDEEFITDHPYRVEPGDVDRRHQLNWGGIKYLNGNSTTITVRKRNLTFFGSPLTPQCGTFAFQYPPIRDVWKDRIPDGTDIILTHGPPKGHLDLGGKGCEWLLLELWRSKPRVVVFGHIHQGRGQETLTWDLIQYGYDFPGFLKVVIMALTLGWSWAGIIFGRRKAERTVLVNAAVEDNEASMKVVHV</sequence>
<dbReference type="CDD" id="cd07379">
    <property type="entry name" value="MPP_239FB"/>
    <property type="match status" value="1"/>
</dbReference>
<dbReference type="PANTHER" id="PTHR12905:SF18">
    <property type="entry name" value="ESTER HYDROLASE, PUTATIVE (AFU_ORTHOLOGUE AFUA_4G03130)-RELATED"/>
    <property type="match status" value="1"/>
</dbReference>
<keyword evidence="1" id="KW-0472">Membrane</keyword>
<reference evidence="3 4" key="1">
    <citation type="submission" date="2018-05" db="EMBL/GenBank/DDBJ databases">
        <title>Genome sequencing and assembly of the regulated plant pathogen Lachnellula willkommii and related sister species for the development of diagnostic species identification markers.</title>
        <authorList>
            <person name="Giroux E."/>
            <person name="Bilodeau G."/>
        </authorList>
    </citation>
    <scope>NUCLEOTIDE SEQUENCE [LARGE SCALE GENOMIC DNA]</scope>
    <source>
        <strain evidence="3 4">CBS 185.66</strain>
    </source>
</reference>
<gene>
    <name evidence="3" type="primary">rglC_2</name>
    <name evidence="3" type="ORF">LHYA1_G005517</name>
</gene>
<feature type="domain" description="Calcineurin-like phosphoesterase" evidence="2">
    <location>
        <begin position="84"/>
        <end position="250"/>
    </location>
</feature>
<dbReference type="InterPro" id="IPR029052">
    <property type="entry name" value="Metallo-depent_PP-like"/>
</dbReference>
<dbReference type="GO" id="GO:0016829">
    <property type="term" value="F:lyase activity"/>
    <property type="evidence" value="ECO:0007669"/>
    <property type="project" value="UniProtKB-KW"/>
</dbReference>
<dbReference type="GO" id="GO:0016787">
    <property type="term" value="F:hydrolase activity"/>
    <property type="evidence" value="ECO:0007669"/>
    <property type="project" value="InterPro"/>
</dbReference>
<evidence type="ECO:0000259" key="2">
    <source>
        <dbReference type="Pfam" id="PF00149"/>
    </source>
</evidence>
<protein>
    <submittedName>
        <fullName evidence="3">Putative rhamnogalacturonate lyase C</fullName>
    </submittedName>
</protein>
<keyword evidence="1" id="KW-1133">Transmembrane helix</keyword>
<keyword evidence="1" id="KW-0812">Transmembrane</keyword>
<keyword evidence="4" id="KW-1185">Reference proteome</keyword>
<organism evidence="3 4">
    <name type="scientific">Lachnellula hyalina</name>
    <dbReference type="NCBI Taxonomy" id="1316788"/>
    <lineage>
        <taxon>Eukaryota</taxon>
        <taxon>Fungi</taxon>
        <taxon>Dikarya</taxon>
        <taxon>Ascomycota</taxon>
        <taxon>Pezizomycotina</taxon>
        <taxon>Leotiomycetes</taxon>
        <taxon>Helotiales</taxon>
        <taxon>Lachnaceae</taxon>
        <taxon>Lachnellula</taxon>
    </lineage>
</organism>
<dbReference type="PANTHER" id="PTHR12905">
    <property type="entry name" value="METALLOPHOSPHOESTERASE"/>
    <property type="match status" value="1"/>
</dbReference>
<proteinExistence type="predicted"/>
<accession>A0A8H8R0B1</accession>
<dbReference type="InterPro" id="IPR051693">
    <property type="entry name" value="UPF0046_metallophosphoest"/>
</dbReference>
<dbReference type="InterPro" id="IPR004843">
    <property type="entry name" value="Calcineurin-like_PHP"/>
</dbReference>
<feature type="transmembrane region" description="Helical" evidence="1">
    <location>
        <begin position="270"/>
        <end position="290"/>
    </location>
</feature>